<proteinExistence type="predicted"/>
<evidence type="ECO:0000313" key="1">
    <source>
        <dbReference type="EMBL" id="ASR77335.1"/>
    </source>
</evidence>
<evidence type="ECO:0000313" key="2">
    <source>
        <dbReference type="Proteomes" id="UP000225626"/>
    </source>
</evidence>
<dbReference type="EMBL" id="MF347636">
    <property type="protein sequence ID" value="ASR77335.1"/>
    <property type="molecule type" value="Genomic_DNA"/>
</dbReference>
<keyword evidence="2" id="KW-1185">Reference proteome</keyword>
<organism evidence="1 2">
    <name type="scientific">Streptomyces phage NootNoot</name>
    <dbReference type="NCBI Taxonomy" id="2023992"/>
    <lineage>
        <taxon>Viruses</taxon>
        <taxon>Duplodnaviria</taxon>
        <taxon>Heunggongvirae</taxon>
        <taxon>Uroviricota</taxon>
        <taxon>Caudoviricetes</taxon>
        <taxon>Stanwilliamsviridae</taxon>
        <taxon>Boydwoodruffvirinae</taxon>
        <taxon>Samistivirus</taxon>
        <taxon>Samistivirus nootnoot</taxon>
    </lineage>
</organism>
<sequence length="50" mass="5940">MFIDRVFSDKTHLELACIECGARWMLDKTKNKLAQWLMAREKNHSAQFAR</sequence>
<reference evidence="1 2" key="1">
    <citation type="submission" date="2017-06" db="EMBL/GenBank/DDBJ databases">
        <authorList>
            <person name="Meridew S.N."/>
            <person name="Morgan R.E."/>
            <person name="Moussa A.T."/>
            <person name="Shahid S.H."/>
            <person name="Bhuiyan S."/>
            <person name="Nayek S."/>
            <person name="Suri N."/>
            <person name="Kim T."/>
            <person name="Layton S.R."/>
            <person name="Hughes L.E."/>
            <person name="Garlena R.A."/>
            <person name="Russell D.A."/>
            <person name="Pope W.H."/>
            <person name="Jacobs-Sera D."/>
            <person name="Hendrix R.W."/>
            <person name="Hatfull G.F."/>
        </authorList>
    </citation>
    <scope>NUCLEOTIDE SEQUENCE [LARGE SCALE GENOMIC DNA]</scope>
</reference>
<accession>A0A222Z196</accession>
<name>A0A222Z196_9CAUD</name>
<dbReference type="OrthoDB" id="25973at10239"/>
<gene>
    <name evidence="1" type="ORF">SEA_NOOTNOOT_67</name>
</gene>
<dbReference type="Proteomes" id="UP000225626">
    <property type="component" value="Segment"/>
</dbReference>
<protein>
    <submittedName>
        <fullName evidence="1">Uncharacterized protein</fullName>
    </submittedName>
</protein>